<dbReference type="PANTHER" id="PTHR43686:SF1">
    <property type="entry name" value="AMINOTRAN_5 DOMAIN-CONTAINING PROTEIN"/>
    <property type="match status" value="1"/>
</dbReference>
<evidence type="ECO:0000259" key="1">
    <source>
        <dbReference type="Pfam" id="PF01171"/>
    </source>
</evidence>
<organism evidence="2 3">
    <name type="scientific">Paucidesulfovibrio gracilis DSM 16080</name>
    <dbReference type="NCBI Taxonomy" id="1121449"/>
    <lineage>
        <taxon>Bacteria</taxon>
        <taxon>Pseudomonadati</taxon>
        <taxon>Thermodesulfobacteriota</taxon>
        <taxon>Desulfovibrionia</taxon>
        <taxon>Desulfovibrionales</taxon>
        <taxon>Desulfovibrionaceae</taxon>
        <taxon>Paucidesulfovibrio</taxon>
    </lineage>
</organism>
<dbReference type="RefSeq" id="WP_078717572.1">
    <property type="nucleotide sequence ID" value="NZ_FUYC01000009.1"/>
</dbReference>
<dbReference type="Pfam" id="PF01171">
    <property type="entry name" value="ATP_bind_3"/>
    <property type="match status" value="1"/>
</dbReference>
<dbReference type="EMBL" id="FUYC01000009">
    <property type="protein sequence ID" value="SKA87173.1"/>
    <property type="molecule type" value="Genomic_DNA"/>
</dbReference>
<dbReference type="InterPro" id="IPR011063">
    <property type="entry name" value="TilS/TtcA_N"/>
</dbReference>
<name>A0A1T4XCC0_9BACT</name>
<dbReference type="PANTHER" id="PTHR43686">
    <property type="entry name" value="SULFURTRANSFERASE-RELATED"/>
    <property type="match status" value="1"/>
</dbReference>
<evidence type="ECO:0000313" key="2">
    <source>
        <dbReference type="EMBL" id="SKA87173.1"/>
    </source>
</evidence>
<protein>
    <submittedName>
        <fullName evidence="2">PP-loop family protein</fullName>
    </submittedName>
</protein>
<feature type="domain" description="tRNA(Ile)-lysidine/2-thiocytidine synthase N-terminal" evidence="1">
    <location>
        <begin position="33"/>
        <end position="197"/>
    </location>
</feature>
<sequence>MPRIKLTYAQKKCVATVGMLMQKTQMASAGARIGIAVSGGVDSFTLLQVLLIRRRILPFPLELMVLHVNPGFDPQDHAPLVDWCARRGVAAHVEVTDFGPRAHSEENRKGSPCFHCSWMRRKRLFELCGQYGLTHLALGHNTDDLVDTFFMNIFQNGRVDGLSCNEPFFGGKLHVIRPALLVEKSYMKTAARQWKLPIWANVCPSNGVTRRADIHDKIEDCMKVGKGTKNKVFNALKRYQLDLTLQNL</sequence>
<accession>A0A1T4XCC0</accession>
<gene>
    <name evidence="2" type="ORF">SAMN02745704_02017</name>
</gene>
<reference evidence="2 3" key="1">
    <citation type="submission" date="2017-02" db="EMBL/GenBank/DDBJ databases">
        <authorList>
            <person name="Peterson S.W."/>
        </authorList>
    </citation>
    <scope>NUCLEOTIDE SEQUENCE [LARGE SCALE GENOMIC DNA]</scope>
    <source>
        <strain evidence="2 3">DSM 16080</strain>
    </source>
</reference>
<dbReference type="STRING" id="1121449.SAMN02745704_02017"/>
<dbReference type="SUPFAM" id="SSF52402">
    <property type="entry name" value="Adenine nucleotide alpha hydrolases-like"/>
    <property type="match status" value="1"/>
</dbReference>
<dbReference type="AlphaFoldDB" id="A0A1T4XCC0"/>
<proteinExistence type="predicted"/>
<dbReference type="Proteomes" id="UP000190027">
    <property type="component" value="Unassembled WGS sequence"/>
</dbReference>
<keyword evidence="3" id="KW-1185">Reference proteome</keyword>
<dbReference type="Gene3D" id="3.40.50.620">
    <property type="entry name" value="HUPs"/>
    <property type="match status" value="1"/>
</dbReference>
<dbReference type="InterPro" id="IPR014729">
    <property type="entry name" value="Rossmann-like_a/b/a_fold"/>
</dbReference>
<evidence type="ECO:0000313" key="3">
    <source>
        <dbReference type="Proteomes" id="UP000190027"/>
    </source>
</evidence>